<protein>
    <submittedName>
        <fullName evidence="1">2OG-Fe(II) oxygenase</fullName>
    </submittedName>
</protein>
<organism evidence="1 2">
    <name type="scientific">Synechococcus phage S-SZBM1</name>
    <dbReference type="NCBI Taxonomy" id="2926475"/>
    <lineage>
        <taxon>Viruses</taxon>
        <taxon>Duplodnaviria</taxon>
        <taxon>Heunggongvirae</taxon>
        <taxon>Uroviricota</taxon>
        <taxon>Caudoviricetes</taxon>
        <taxon>Pantevenvirales</taxon>
        <taxon>Kyanoviridae</taxon>
        <taxon>Shenzhenivirus</taxon>
        <taxon>Shenzhenivirus sszbm1</taxon>
    </lineage>
</organism>
<name>A0AC61TTM1_9CAUD</name>
<proteinExistence type="predicted"/>
<evidence type="ECO:0000313" key="1">
    <source>
        <dbReference type="EMBL" id="UNH61160.1"/>
    </source>
</evidence>
<accession>A0AC61TTM1</accession>
<dbReference type="EMBL" id="OL473597">
    <property type="protein sequence ID" value="UNH61160.1"/>
    <property type="molecule type" value="Genomic_DNA"/>
</dbReference>
<sequence length="223" mass="25475">MIEKDLNLFSVPVRKGHVVPTAQQYAETYEYLHSLFVQCTPGKWALETGKSTAELPGGDALFQDPLFDWLTLPLLSDVKDYWVNVLHYRKDYHMYIDSMWANLHGEGDSTGLHAHVNGRGKSHVSLVYYFTKDINSSGLQFANPLEQILRMCPLDASYDDWSRSSGYSYDYYTANTLKTDYLIFPSWLQHRTLPNNNSERIAISINFSGFPIDPTGGEFNEVL</sequence>
<keyword evidence="2" id="KW-1185">Reference proteome</keyword>
<evidence type="ECO:0000313" key="2">
    <source>
        <dbReference type="Proteomes" id="UP000829362"/>
    </source>
</evidence>
<gene>
    <name evidence="1" type="ORF">SSZBM1_43</name>
</gene>
<dbReference type="Proteomes" id="UP000829362">
    <property type="component" value="Segment"/>
</dbReference>
<reference evidence="1" key="1">
    <citation type="submission" date="2021-11" db="EMBL/GenBank/DDBJ databases">
        <authorList>
            <person name="Rong C."/>
            <person name="Yang Y."/>
            <person name="Li S."/>
            <person name="Zhou K."/>
            <person name="Xu Y."/>
            <person name="Zhang R."/>
            <person name="Zhang Y."/>
        </authorList>
    </citation>
    <scope>NUCLEOTIDE SEQUENCE</scope>
</reference>